<dbReference type="InterPro" id="IPR019423">
    <property type="entry name" value="7TM_GPCR_serpentine_rcpt_Srj"/>
</dbReference>
<dbReference type="AGR" id="WB:WBGene00005628"/>
<gene>
    <name evidence="2 4" type="primary">srj-49</name>
    <name evidence="2" type="ORF">CELE_T03D3.12</name>
    <name evidence="4" type="ORF">T03D3.12</name>
</gene>
<feature type="transmembrane region" description="Helical" evidence="1">
    <location>
        <begin position="6"/>
        <end position="30"/>
    </location>
</feature>
<dbReference type="PANTHER" id="PTHR45907:SF24">
    <property type="entry name" value="SERPENTINE RECEPTOR, CLASS J-RELATED"/>
    <property type="match status" value="1"/>
</dbReference>
<dbReference type="WormBase" id="T03D3.12">
    <property type="protein sequence ID" value="CE13090"/>
    <property type="gene ID" value="WBGene00005628"/>
    <property type="gene designation" value="srj-49"/>
</dbReference>
<organism evidence="2 3">
    <name type="scientific">Caenorhabditis elegans</name>
    <dbReference type="NCBI Taxonomy" id="6239"/>
    <lineage>
        <taxon>Eukaryota</taxon>
        <taxon>Metazoa</taxon>
        <taxon>Ecdysozoa</taxon>
        <taxon>Nematoda</taxon>
        <taxon>Chromadorea</taxon>
        <taxon>Rhabditida</taxon>
        <taxon>Rhabditina</taxon>
        <taxon>Rhabditomorpha</taxon>
        <taxon>Rhabditoidea</taxon>
        <taxon>Rhabditidae</taxon>
        <taxon>Peloderinae</taxon>
        <taxon>Caenorhabditis</taxon>
    </lineage>
</organism>
<keyword evidence="1" id="KW-0812">Transmembrane</keyword>
<evidence type="ECO:0000256" key="1">
    <source>
        <dbReference type="SAM" id="Phobius"/>
    </source>
</evidence>
<dbReference type="EMBL" id="BX284605">
    <property type="protein sequence ID" value="CCD71818.1"/>
    <property type="molecule type" value="Genomic_DNA"/>
</dbReference>
<dbReference type="PaxDb" id="6239-T03D3.12"/>
<dbReference type="OrthoDB" id="5800750at2759"/>
<dbReference type="KEGG" id="cel:CELE_T03D3.12"/>
<evidence type="ECO:0000313" key="3">
    <source>
        <dbReference type="Proteomes" id="UP000001940"/>
    </source>
</evidence>
<keyword evidence="1" id="KW-1133">Transmembrane helix</keyword>
<name>O16987_CAEEL</name>
<dbReference type="eggNOG" id="ENOG502R3HH">
    <property type="taxonomic scope" value="Eukaryota"/>
</dbReference>
<dbReference type="FunCoup" id="O16987">
    <property type="interactions" value="5"/>
</dbReference>
<dbReference type="Pfam" id="PF10319">
    <property type="entry name" value="7TM_GPCR_Srj"/>
    <property type="match status" value="1"/>
</dbReference>
<dbReference type="HOGENOM" id="CLU_036335_0_0_1"/>
<protein>
    <submittedName>
        <fullName evidence="2">Serpentine Receptor, class J</fullName>
    </submittedName>
</protein>
<feature type="transmembrane region" description="Helical" evidence="1">
    <location>
        <begin position="127"/>
        <end position="148"/>
    </location>
</feature>
<dbReference type="CTD" id="191950"/>
<evidence type="ECO:0000313" key="4">
    <source>
        <dbReference type="WormBase" id="T03D3.12"/>
    </source>
</evidence>
<dbReference type="SUPFAM" id="SSF81321">
    <property type="entry name" value="Family A G protein-coupled receptor-like"/>
    <property type="match status" value="1"/>
</dbReference>
<reference evidence="2 3" key="1">
    <citation type="journal article" date="1998" name="Science">
        <title>Genome sequence of the nematode C. elegans: a platform for investigating biology.</title>
        <authorList>
            <consortium name="The C. elegans sequencing consortium"/>
            <person name="Sulson J.E."/>
            <person name="Waterston R."/>
        </authorList>
    </citation>
    <scope>NUCLEOTIDE SEQUENCE [LARGE SCALE GENOMIC DNA]</scope>
    <source>
        <strain evidence="2 3">Bristol N2</strain>
    </source>
</reference>
<feature type="transmembrane region" description="Helical" evidence="1">
    <location>
        <begin position="92"/>
        <end position="115"/>
    </location>
</feature>
<dbReference type="InParanoid" id="O16987"/>
<keyword evidence="2" id="KW-0675">Receptor</keyword>
<dbReference type="PIR" id="T32216">
    <property type="entry name" value="T32216"/>
</dbReference>
<dbReference type="PhylomeDB" id="O16987"/>
<dbReference type="UCSC" id="T03D3.12">
    <property type="organism name" value="c. elegans"/>
</dbReference>
<dbReference type="GeneID" id="191950"/>
<evidence type="ECO:0000313" key="2">
    <source>
        <dbReference type="EMBL" id="CCD71818.1"/>
    </source>
</evidence>
<feature type="transmembrane region" description="Helical" evidence="1">
    <location>
        <begin position="243"/>
        <end position="269"/>
    </location>
</feature>
<proteinExistence type="predicted"/>
<feature type="transmembrane region" description="Helical" evidence="1">
    <location>
        <begin position="42"/>
        <end position="63"/>
    </location>
</feature>
<feature type="transmembrane region" description="Helical" evidence="1">
    <location>
        <begin position="199"/>
        <end position="222"/>
    </location>
</feature>
<keyword evidence="1" id="KW-0472">Membrane</keyword>
<dbReference type="PANTHER" id="PTHR45907">
    <property type="entry name" value="SERPENTINE RECEPTOR, CLASS J"/>
    <property type="match status" value="1"/>
</dbReference>
<dbReference type="RefSeq" id="NP_503770.1">
    <property type="nucleotide sequence ID" value="NM_071369.1"/>
</dbReference>
<accession>O16987</accession>
<sequence>MLEDWVFYYLPRIFCGFTYVVNPVFIYLIFTEKSSQFGNYRFLLLFFAVFNMIYSVMNFLIQIDIHSYRYCFFLFLKNNWFPQSPQLNFHLLLARCSMLAASYGVLLIHFIYRYLIMSNSTLTNEKFHWYLTGSAVIIMLYFWFWYFLCWFSGEANLETRQYIRDYFQSTFGSDSMDSSMLTALYNEASLETKIRSWNLISSASALSILSIITFFILARLIMQKLENLSVTSSVKTSKFQFELLRALIVQTVVPIFISFSPCFLCWYSPIFGIQLNRGFNYFEVSALAVFSFVDPVAIILCVPIFRARVFCNRKNMPTSKQPTNHGDYQI</sequence>
<keyword evidence="3" id="KW-1185">Reference proteome</keyword>
<dbReference type="Proteomes" id="UP000001940">
    <property type="component" value="Chromosome V"/>
</dbReference>
<feature type="transmembrane region" description="Helical" evidence="1">
    <location>
        <begin position="281"/>
        <end position="305"/>
    </location>
</feature>
<dbReference type="AlphaFoldDB" id="O16987"/>